<feature type="transmembrane region" description="Helical" evidence="11">
    <location>
        <begin position="4232"/>
        <end position="4253"/>
    </location>
</feature>
<feature type="compositionally biased region" description="Basic and acidic residues" evidence="10">
    <location>
        <begin position="3293"/>
        <end position="3302"/>
    </location>
</feature>
<comment type="subcellular location">
    <subcellularLocation>
        <location evidence="1">Membrane</location>
        <topology evidence="1">Multi-pass membrane protein</topology>
    </subcellularLocation>
</comment>
<evidence type="ECO:0000256" key="11">
    <source>
        <dbReference type="SAM" id="Phobius"/>
    </source>
</evidence>
<feature type="transmembrane region" description="Helical" evidence="11">
    <location>
        <begin position="534"/>
        <end position="551"/>
    </location>
</feature>
<feature type="region of interest" description="Disordered" evidence="10">
    <location>
        <begin position="3161"/>
        <end position="3230"/>
    </location>
</feature>
<feature type="transmembrane region" description="Helical" evidence="11">
    <location>
        <begin position="557"/>
        <end position="580"/>
    </location>
</feature>
<feature type="region of interest" description="Disordered" evidence="10">
    <location>
        <begin position="3293"/>
        <end position="3329"/>
    </location>
</feature>
<keyword evidence="7 11" id="KW-1133">Transmembrane helix</keyword>
<feature type="transmembrane region" description="Helical" evidence="11">
    <location>
        <begin position="4039"/>
        <end position="4059"/>
    </location>
</feature>
<feature type="transmembrane region" description="Helical" evidence="11">
    <location>
        <begin position="1546"/>
        <end position="1569"/>
    </location>
</feature>
<feature type="transmembrane region" description="Helical" evidence="11">
    <location>
        <begin position="756"/>
        <end position="776"/>
    </location>
</feature>
<feature type="region of interest" description="Disordered" evidence="10">
    <location>
        <begin position="196"/>
        <end position="231"/>
    </location>
</feature>
<feature type="transmembrane region" description="Helical" evidence="11">
    <location>
        <begin position="2507"/>
        <end position="2526"/>
    </location>
</feature>
<feature type="transmembrane region" description="Helical" evidence="11">
    <location>
        <begin position="4196"/>
        <end position="4220"/>
    </location>
</feature>
<evidence type="ECO:0000256" key="4">
    <source>
        <dbReference type="ARBA" id="ARBA00022676"/>
    </source>
</evidence>
<evidence type="ECO:0000256" key="6">
    <source>
        <dbReference type="ARBA" id="ARBA00022692"/>
    </source>
</evidence>
<feature type="transmembrane region" description="Helical" evidence="11">
    <location>
        <begin position="4320"/>
        <end position="4343"/>
    </location>
</feature>
<feature type="compositionally biased region" description="Acidic residues" evidence="10">
    <location>
        <begin position="3303"/>
        <end position="3313"/>
    </location>
</feature>
<dbReference type="Pfam" id="PF14288">
    <property type="entry name" value="FKS1_dom1"/>
    <property type="match status" value="2"/>
</dbReference>
<keyword evidence="6 11" id="KW-0812">Transmembrane</keyword>
<feature type="transmembrane region" description="Helical" evidence="11">
    <location>
        <begin position="1714"/>
        <end position="1737"/>
    </location>
</feature>
<evidence type="ECO:0000313" key="13">
    <source>
        <dbReference type="EMBL" id="CAD8437645.1"/>
    </source>
</evidence>
<feature type="transmembrane region" description="Helical" evidence="11">
    <location>
        <begin position="121"/>
        <end position="141"/>
    </location>
</feature>
<feature type="transmembrane region" description="Helical" evidence="11">
    <location>
        <begin position="1930"/>
        <end position="1951"/>
    </location>
</feature>
<reference evidence="13" key="1">
    <citation type="submission" date="2021-01" db="EMBL/GenBank/DDBJ databases">
        <authorList>
            <person name="Corre E."/>
            <person name="Pelletier E."/>
            <person name="Niang G."/>
            <person name="Scheremetjew M."/>
            <person name="Finn R."/>
            <person name="Kale V."/>
            <person name="Holt S."/>
            <person name="Cochrane G."/>
            <person name="Meng A."/>
            <person name="Brown T."/>
            <person name="Cohen L."/>
        </authorList>
    </citation>
    <scope>NUCLEOTIDE SEQUENCE</scope>
    <source>
        <strain evidence="13">CCAC1681</strain>
    </source>
</reference>
<dbReference type="EMBL" id="HBEN01005878">
    <property type="protein sequence ID" value="CAD8437645.1"/>
    <property type="molecule type" value="Transcribed_RNA"/>
</dbReference>
<feature type="transmembrane region" description="Helical" evidence="11">
    <location>
        <begin position="2444"/>
        <end position="2467"/>
    </location>
</feature>
<name>A0A7S0GPS9_MICPS</name>
<evidence type="ECO:0000259" key="12">
    <source>
        <dbReference type="SMART" id="SM01205"/>
    </source>
</evidence>
<dbReference type="SMART" id="SM01205">
    <property type="entry name" value="FKS1_dom1"/>
    <property type="match status" value="2"/>
</dbReference>
<feature type="transmembrane region" description="Helical" evidence="11">
    <location>
        <begin position="1811"/>
        <end position="1832"/>
    </location>
</feature>
<dbReference type="GO" id="GO:0000148">
    <property type="term" value="C:1,3-beta-D-glucan synthase complex"/>
    <property type="evidence" value="ECO:0007669"/>
    <property type="project" value="InterPro"/>
</dbReference>
<feature type="domain" description="1,3-beta-glucan synthase component FKS1-like" evidence="12">
    <location>
        <begin position="2244"/>
        <end position="2371"/>
    </location>
</feature>
<evidence type="ECO:0000256" key="8">
    <source>
        <dbReference type="ARBA" id="ARBA00023136"/>
    </source>
</evidence>
<feature type="transmembrane region" description="Helical" evidence="11">
    <location>
        <begin position="2538"/>
        <end position="2558"/>
    </location>
</feature>
<evidence type="ECO:0000256" key="9">
    <source>
        <dbReference type="ARBA" id="ARBA00047777"/>
    </source>
</evidence>
<organism evidence="13">
    <name type="scientific">Micromonas pusilla</name>
    <name type="common">Picoplanktonic green alga</name>
    <name type="synonym">Chromulina pusilla</name>
    <dbReference type="NCBI Taxonomy" id="38833"/>
    <lineage>
        <taxon>Eukaryota</taxon>
        <taxon>Viridiplantae</taxon>
        <taxon>Chlorophyta</taxon>
        <taxon>Mamiellophyceae</taxon>
        <taxon>Mamiellales</taxon>
        <taxon>Mamiellaceae</taxon>
        <taxon>Micromonas</taxon>
    </lineage>
</organism>
<feature type="transmembrane region" description="Helical" evidence="11">
    <location>
        <begin position="672"/>
        <end position="694"/>
    </location>
</feature>
<feature type="domain" description="1,3-beta-glucan synthase component FKS1-like" evidence="12">
    <location>
        <begin position="364"/>
        <end position="476"/>
    </location>
</feature>
<gene>
    <name evidence="13" type="ORF">MSP1401_LOCUS4795</name>
</gene>
<dbReference type="GO" id="GO:0005886">
    <property type="term" value="C:plasma membrane"/>
    <property type="evidence" value="ECO:0007669"/>
    <property type="project" value="TreeGrafter"/>
</dbReference>
<feature type="transmembrane region" description="Helical" evidence="11">
    <location>
        <begin position="4112"/>
        <end position="4134"/>
    </location>
</feature>
<feature type="compositionally biased region" description="Basic residues" evidence="10">
    <location>
        <begin position="3209"/>
        <end position="3225"/>
    </location>
</feature>
<dbReference type="PANTHER" id="PTHR12741">
    <property type="entry name" value="LYST-INTERACTING PROTEIN LIP5 DOPAMINE RESPONSIVE PROTEIN DRG-1"/>
    <property type="match status" value="1"/>
</dbReference>
<comment type="similarity">
    <text evidence="2">Belongs to the glycosyltransferase 48 family.</text>
</comment>
<evidence type="ECO:0000256" key="5">
    <source>
        <dbReference type="ARBA" id="ARBA00022679"/>
    </source>
</evidence>
<comment type="catalytic activity">
    <reaction evidence="9">
        <text>[(1-&gt;3)-beta-D-glucosyl](n) + UDP-alpha-D-glucose = [(1-&gt;3)-beta-D-glucosyl](n+1) + UDP + H(+)</text>
        <dbReference type="Rhea" id="RHEA:21476"/>
        <dbReference type="Rhea" id="RHEA-COMP:11146"/>
        <dbReference type="Rhea" id="RHEA-COMP:14303"/>
        <dbReference type="ChEBI" id="CHEBI:15378"/>
        <dbReference type="ChEBI" id="CHEBI:37671"/>
        <dbReference type="ChEBI" id="CHEBI:58223"/>
        <dbReference type="ChEBI" id="CHEBI:58885"/>
        <dbReference type="EC" id="2.4.1.34"/>
    </reaction>
</comment>
<feature type="transmembrane region" description="Helical" evidence="11">
    <location>
        <begin position="1844"/>
        <end position="1863"/>
    </location>
</feature>
<protein>
    <recommendedName>
        <fullName evidence="3">1,3-beta-glucan synthase</fullName>
        <ecNumber evidence="3">2.4.1.34</ecNumber>
    </recommendedName>
</protein>
<feature type="transmembrane region" description="Helical" evidence="11">
    <location>
        <begin position="1892"/>
        <end position="1918"/>
    </location>
</feature>
<feature type="compositionally biased region" description="Acidic residues" evidence="10">
    <location>
        <begin position="3184"/>
        <end position="3194"/>
    </location>
</feature>
<dbReference type="InterPro" id="IPR026899">
    <property type="entry name" value="FKS1-like_dom1"/>
</dbReference>
<evidence type="ECO:0000256" key="3">
    <source>
        <dbReference type="ARBA" id="ARBA00012589"/>
    </source>
</evidence>
<dbReference type="GO" id="GO:0003843">
    <property type="term" value="F:1,3-beta-D-glucan synthase activity"/>
    <property type="evidence" value="ECO:0007669"/>
    <property type="project" value="UniProtKB-EC"/>
</dbReference>
<feature type="transmembrane region" description="Helical" evidence="11">
    <location>
        <begin position="2578"/>
        <end position="2600"/>
    </location>
</feature>
<evidence type="ECO:0000256" key="2">
    <source>
        <dbReference type="ARBA" id="ARBA00009040"/>
    </source>
</evidence>
<sequence length="4366" mass="484380">MKSYVLRTMETFMRAEAEAFHEITLKPDQPVPIFAHFENFSVQLNHPKGVINPVSSNLQSTFLTCHAQAQIHKRSPQTCPPAPAVMEDVVGYVSRELRSFEQPGDTSCPQQEQIDAMKLEVQVTTVAVIFGGVYLLVALLMKRKQLRRMTRDALISLARAKMPGAALLVTAPAPDELAAMSAAEALLASKPGTNAPFAVELKDEPPSDAADDAEEEARLSRRGPAPDGTSDIEKGVEAWRARLAPAAATLGDLFGFQSRASHADAADAPESTRELVVDRLAKNLWNLTQTEECPVLVAGAATASGPPAEFAAEALHAKTFAGYDRWLAHTKFEDLSLPGQPTSLGYVHGVDAARRQPTGAPLLDTKLHQLVLFELMYTEAANCRLLPEMLSFAYHAAAACVTAPSASSPSTVRAVRGAGLPLPEGDFVRSIVAPFHGAVVESMNLTKRLHRRVGYDDVNETFWRRDAAARLFEGVDVPVAPGAEPAVSAYAKFRHFCVTAHGASERDKRLSAVFEKTFQEHLGWGAVFVNFHKMFTFLSVAFHVLIVHAFVGFGEPLLFASAAVTAAACAAVLETHALFIHGQALMCSRRASYVRLAVALLLLVGGGAAAGGVFDADVFFAAACAPYLLFSLLEIWGYYPLGGPDPDGDLVGKRTGGDLAVDDPKDKRAYRVFWVAILLVKFAMDYVFIVHSLVTPSRAIMQIDLYCWNYNFAGEDCDQYDYADAIPLVAIQAMRLFRRYAYKLLMLFERWLPNLMLYYCNTFFYYLAFLGFASAFHRLRWRGVSDGWSKVVRNLPTRIKEFERRVLTKDARPFVDPSPSAVLCVEAVSETWDVFAKAWNEIVRSLRDRDLISDEETRLLTFSRLRGAATSAFFGGAIERGGADGYLLFPAMLSAPVFSKAGASRNVNMTYSMVPAVFAQTVDTFAFLCVSVLGVADATQRASLVETLRVAFDLIACAVVRRQAVAADVLVALRGRAIVAFTALRTAAELGPGDALVAEHVAVAGAALDACFGVVVDVLADDRALEEDAGKDTARALRDVVQRLRDMMDFSRLKDPTHVAAHAAKALATRSGRATVEHAWLILTTANPSAEPASPEARDVLRFFLDSFTDPQLVRAAPAARAPSMVTLTPLYKEDVAFGASTLASRVDGENVSTLRFLISMMPTEWAAMLQRCKLTLPGQDYESMLQSLHDDVAAGLKEDENDVSKTSSLAEKRRLLREICEWASGRSQTMLRTARGMASYADATRVLARLEGVPEADIEPLVMAKYSHVVCAQVYGTEGNEENDEQLEQLLRENPHLCVVTAHRESVADDATDDVTSATEAWFVTRRVADASGAVRQTHRVRLPGFPIVGEGKPENQNLGMPFATGLYLQTIDMNQDCQLAEALKMRNALASFTGATRLVGFPEQVITDRSGSVASFAALSEQVFGTIIQRFLAKPLHVRFHYGHPDVWDLGWVRGQGGVSKASRQLHLSEDIFGGMNLMLRGGRVKYVGFMMVGKAREVSFDGTNQFNFKISSGNGMQLISRDFHRLAKRLDFFRSLSFFQSSAGIFFAEFLLFASLAAFVVCKLMIAMLHVETFFGDGDAFDSVGFHEEVGLEMLYPSQWMIQASLVMAWPSMLEGWLDGGLVKMFQRFYEHALSGSHIFNMFIAKTRGFAIDHTVLSGKAIYKSTKRGMNMRASFVSLYTTYASSHITPSMNMAAHTVMLTLVSRYGARYVFAMTTWHVWFAIAALTLSPWLFHPQSFKEGMVWHGFVEWTAWIDFGLDRAGEKDENAKEKSGRASGFRETGSWAAWNADRLKALRSMPSASKFDYVAYRLLPVPTMLLFGACAALSVDDIMTKPILRGVVVLTAGVAGVLLSVIYHLATSPSFLWPRALLDAAARAFPKLSVTDKHYVVFTYGLVVKAAVVMFHHLLCAHLFADAIDASDLTNQVIFFVSGFFVVSTLVGAASIIGDNGAKTGFGPLLMALRQYSDGMLREVDIMQGLVLHASLAVIALAPVSYLHGKILFNRAYAAVLGTEMRRRRVISLINAASASKSVREYYLHARNFTRKVLGLRAIGVSYARPLPTTRPGLDHDLTKLGPVTQDARRALIAARVRPVAEALATNFGLQKTAFDSTFTETPVEVASNLGNAVEALSHWLCNAMDAKPLVARGRETEAHFRDAVEETHAHLFQNYQHWGEYTGMLDRAVENARAGDKWASELNELSSSKDTKTSKRGVILAAFMAADHEAMWDKSKREQSMSVSANAQLHHLCLWFLLYGESANLRHTSEVMCFIFHAAMCALTLEDRIPEPCPFDGTEPSGAQLVLAQPVEGSEMPYPADDYLDSVVRPLYAFLQREVQGRASSPIVDRVMYDDVNEFFWLRERFKAVLPPEDGHAGAPAPGDEETSGWVGVPEAMRGLPVEARMYAHFRAYMRAAARADEGPAAYLSRTFFKTYREVAGWMSMFVNFNSVFLFHAVAFHVSMAYVFAHGWNWTYVSTATITHSVIKLAAELSTLHFRNLSKESGGDWAVTMTRVGAFAMIPIFYVLEKIGREDGQTPYFQALALVYTVAFAGVGTSGVRREPFMGSSAQLATPFKERLIYTLFWIVVLSVKFAFGHYLLVQPLREAVMALQHPDLCWNKESDEYTSCINLEGDDLMNALRFTPKTTYFTEEDPDEEDYEELQESIDESPMEDLSSMDDVKNVDRIVTRGGASSDNRAPVRPARLRARRRRFLLSSTPGSAADAATRLESVPAAGGRSVSYYFDEATRSSMDDALTDSHGRDEEWRVPRQVAADAAYRGHASVSYAAMARCDVVDGGWGGAGCGDPNDFDLGKTLPLAALGYIGEEVEGELPEAYYDVHASVELMWIMTVIRALPAVTTYFCDTFLWYTFFATMFTVFLQWRGKITHAQNWAFLLRTFATVPGLFCEKLLNRDWPRPEIVRGGGGDAGGSSSSGSEGAHGAGGSHDPLAGTRLLDLSDHRGRERSGGVFGDNASEFVLELPHELADAEGAAMAASADPVDFLPEATDVKQQHFARAWNAIVADLRRRDHLSDAERDDLSYTFLSGRDAEQVFDAAEYVVLPAMITSPVFSTTSLEAGKGSQYASFARTLIQTKDLLCALFTEVLGVVSPRDAHTLMRIAVDLSRVEAEHMARRRMDDTEGYVALRDALAELLMALQALAAQTTAVPAAEPEERDDDEPGERPGPDDDSDGDDAALDPDAVGLTEEEREARRRRLQRRERRRQKRRIKAAEAARESKLVEAINLEMKYGCGAFLSKGTKKAIKKRGGPMLGCFVVDEDLEGAALQRREELREIERAERRDRGLPSDDEDDDDEDDARSTTRGGSRRRRRRFRRRGGRDRRWDALEPPKDLAAHGERLATALHDVLLAVRELCSFALEQDGRWSSANNQRKYRVSQLYSSLLDTIRSDVLRDPEHLRNVAAASTTPLAKDACACLLRSFLSSNPGGQPRSAEAQRQLMFFCNSLRFRSLQAPTPMAEVRSWTAFTPYYSEDVKYRLNELTAPLEDDKTLFSLIVATFAEDFDNFKERVGALGKDDEVVLREHWTEAQTWASDRTQSLARCVRGVCLYGSAMRLLARLEGYDDEAAETMTRGKFEFLVSAQIFGKQRAAAPGSLDKHKADAIEELIRDHADLKVCFVHVPTDQTKEDFASCLIGRDEATGACRVEYKVRLPGNPIVGEGKPENQNQAVIYARGAYLQTLDMNQDNYMGEAYKMRNLLDCFRGDVVLVGFPETIFSETHGAVAQFAAISEFIFQTFQRFMTWPLMVRFHYGHPDVWDKAFTMTNGGVSKASRAIHVAEDFFGGVNVIARGGKVIFEEFIECGKGRDMGFTSVNGFEQKISGSSGTISMSRDIHRLHKGMDSLRVFSLYFSGPGFFISMMQTAWCVYLYILAHATLAVADLEIYRVYRYFKMTETQTSLSLSKEEGGYYNSIYAIQLGLLTVVPLFLKMSVDRGLRDGFEYTISTLLQGSWAFNVFAMATKGYNYMRALIFGQAQYIGTERGYVLQNASMVVLYGLYAKSHLYQGLELLLYLLLFHVYTSLPKAVLYSWSVWMFAGSVVIAPWWFSPQATNLFWMQNSWMDWRRWIDGNFPDKRVSSGSWANWHAHMISPWREGLSPWYKMCVVVTSGLGRIILTLVCVASLHGNTMIDGVPQISQFGVNALRMAFAAAATFAICVVYYIALRSRTLARGPWLGFPEHLWKLSVYRGIVRLMLITAWFGTYFVLMFDNVEGVSPSRALAMTVMGCVASTSCVIEGWSMIGDRDINHIFDFLMPPPDPPPESGLKPPPRTWRHRFAAPAVRLVRFALKRARDFADFWFCELDKFCGGFIFCILFVFSLLPIASVQAMLIWNETFSDVIKQRVRVSECIQEIIE</sequence>
<feature type="transmembrane region" description="Helical" evidence="11">
    <location>
        <begin position="3922"/>
        <end position="3941"/>
    </location>
</feature>
<feature type="transmembrane region" description="Helical" evidence="11">
    <location>
        <begin position="1979"/>
        <end position="2000"/>
    </location>
</feature>
<feature type="transmembrane region" description="Helical" evidence="11">
    <location>
        <begin position="3880"/>
        <end position="3901"/>
    </location>
</feature>
<dbReference type="Pfam" id="PF02364">
    <property type="entry name" value="Glucan_synthase"/>
    <property type="match status" value="2"/>
</dbReference>
<accession>A0A7S0GPS9</accession>
<dbReference type="PANTHER" id="PTHR12741:SF48">
    <property type="entry name" value="1,3-BETA-GLUCAN SYNTHASE COMPONENT FKS1-RELATED"/>
    <property type="match status" value="1"/>
</dbReference>
<evidence type="ECO:0000256" key="1">
    <source>
        <dbReference type="ARBA" id="ARBA00004141"/>
    </source>
</evidence>
<evidence type="ECO:0000256" key="7">
    <source>
        <dbReference type="ARBA" id="ARBA00022989"/>
    </source>
</evidence>
<dbReference type="InterPro" id="IPR003440">
    <property type="entry name" value="Glyco_trans_48_dom"/>
</dbReference>
<feature type="compositionally biased region" description="Acidic residues" evidence="10">
    <location>
        <begin position="3168"/>
        <end position="3177"/>
    </location>
</feature>
<evidence type="ECO:0000256" key="10">
    <source>
        <dbReference type="SAM" id="MobiDB-lite"/>
    </source>
</evidence>
<keyword evidence="4" id="KW-0328">Glycosyltransferase</keyword>
<keyword evidence="5" id="KW-0808">Transferase</keyword>
<dbReference type="EC" id="2.4.1.34" evidence="3"/>
<proteinExistence type="inferred from homology"/>
<keyword evidence="8 11" id="KW-0472">Membrane</keyword>
<feature type="region of interest" description="Disordered" evidence="10">
    <location>
        <begin position="2919"/>
        <end position="2947"/>
    </location>
</feature>
<dbReference type="GO" id="GO:0006075">
    <property type="term" value="P:(1-&gt;3)-beta-D-glucan biosynthetic process"/>
    <property type="evidence" value="ECO:0007669"/>
    <property type="project" value="InterPro"/>
</dbReference>
<feature type="transmembrane region" description="Helical" evidence="11">
    <location>
        <begin position="4155"/>
        <end position="4176"/>
    </location>
</feature>
<feature type="transmembrane region" description="Helical" evidence="11">
    <location>
        <begin position="592"/>
        <end position="612"/>
    </location>
</feature>
<dbReference type="GO" id="GO:0008360">
    <property type="term" value="P:regulation of cell shape"/>
    <property type="evidence" value="ECO:0007669"/>
    <property type="project" value="UniProtKB-KW"/>
</dbReference>